<feature type="compositionally biased region" description="Basic and acidic residues" evidence="8">
    <location>
        <begin position="2072"/>
        <end position="2082"/>
    </location>
</feature>
<comment type="catalytic activity">
    <reaction evidence="1">
        <text>S-ubiquitinyl-[E2 ubiquitin-conjugating enzyme]-L-cysteine + [acceptor protein]-L-lysine = [E2 ubiquitin-conjugating enzyme]-L-cysteine + N(6)-ubiquitinyl-[acceptor protein]-L-lysine.</text>
        <dbReference type="EC" id="2.3.2.26"/>
    </reaction>
</comment>
<evidence type="ECO:0000256" key="3">
    <source>
        <dbReference type="ARBA" id="ARBA00012485"/>
    </source>
</evidence>
<evidence type="ECO:0000256" key="7">
    <source>
        <dbReference type="PROSITE-ProRule" id="PRU00104"/>
    </source>
</evidence>
<feature type="region of interest" description="Disordered" evidence="8">
    <location>
        <begin position="2658"/>
        <end position="2680"/>
    </location>
</feature>
<dbReference type="FunFam" id="3.30.2410.10:FF:000010">
    <property type="entry name" value="E3 ubiquitin-protein ligase UPL1"/>
    <property type="match status" value="1"/>
</dbReference>
<dbReference type="GO" id="GO:0006511">
    <property type="term" value="P:ubiquitin-dependent protein catabolic process"/>
    <property type="evidence" value="ECO:0007669"/>
    <property type="project" value="TreeGrafter"/>
</dbReference>
<dbReference type="OrthoDB" id="8068875at2759"/>
<protein>
    <recommendedName>
        <fullName evidence="3">HECT-type E3 ubiquitin transferase</fullName>
        <ecNumber evidence="3">2.3.2.26</ecNumber>
    </recommendedName>
</protein>
<feature type="region of interest" description="Disordered" evidence="8">
    <location>
        <begin position="1773"/>
        <end position="1796"/>
    </location>
</feature>
<sequence length="3726" mass="411460">MKFKKRRVCETSPRITLFINKVTSTAFENIAETLKDFVWEFDKGDFHHWVDLFNHFDSFFDKYTKPRKDLQIEDNFLNADPLFPKDAVLQILHVMRVILENCTNKYFYSSFEQHLSLLLAASDADVVEASLQTLTAFLKKTVGKCSIRDASLRSKLFALSQGWGGKEDGLGLITCSLPDTCDPVACDVGSTLHFEFYLTDESSNVSCSTEDVKQGWQVIHLPNINTNNEDDLQIMQKLVRNYSIPLKLRFSLLTRLRFAKAFCSLTARHLFIRVRLYAFILLVQSSNNADDLTTFFNNAPEFISELLSLLSYEDGIPEKIRILAILSLVALHHDRTYQPMVLSSVSAGGHRGTLSSLIQKAVDSIINGSMRFSILFAEALLALVSLLVSSTPGSLALQEAGFIPSILPLFKDTNTQHLHLVSMAVRVIEGFLDYHNPSLALFRDLGGLDDAIARLKIEVSHVEGGTNGTGERVLNDSKGKQIISSLSQLDKQPFSSESIITHDRRSLIKALLRTISLATYVPVNSARVGGSEENILPTCLAIIFKRAKEFGGGIFSIAANVMSDLIHKDPTCFSVLAAAGAPSAFIDAIDIGVPYSSEAVSCIPQCLDALCLNNSGLQMVKERNALKCLTKIFTSTSYLRALNEQSLEMLSNGLDELMRHSSVLRASGVDVLIDILTTISRIGSSDFFSESQSSSKHIPMEIDLEENMSTSLGKGDVSESENAYQMNESSTGSFLREYISNAARLLEPVLQNANTINAFIEKKGIESLLKLLTMQIVPISIAVSQTISNAFKKCSAQNSSSLAMAVFSFMREHLKLTNDLLSSVSETKLVEIENLKQKEVLKCLSCLVGLFTLSALLLKGSPNMISELGSADADIFKKLAMTYKEIVWQISLCSGSSDVKGVPIQEDGNIDTSVTEIAGRDIDDDGNLIQVSRYSNSFSIRGSLATRSHWRTEHDLASIHHSSGSMHRYNRHSLLRGRGDRIFRQLDLPLSDSKGSSSTLENSHMHEVRSRSVEVLVLELLRKLSIGIRSFLAVIVKGLSAHRRDSSSLDPTSLVATVAKFFHDALCYPEHTTVGLELTLSVKCRYLGKVVEDMAAITVDRRRTCNSALVNSFYVNGTFKELLTTFVATSQLLWAMPFTVPASRLGQENTVVEKASHRSWLLDTLQTYCCLLEYYVNSSLLLSSDASSDTQLLVQPVAAGLSIGLFPVPKDPQLFVRILQSQVLDVILPIWNHPQFPNCSPSFITSVNSVLTYIYLGVGDLKRGHNDATGGTKGRFTSPLDETTISTIVEMGFTRTRAEEALRSVGANSVEMATDWLFSHPEEYVQEDVQLAQALALSLGNTFESSKEDSNVMSINAYVETMREAPPVDDILSVSVKLFKWTDDLVFSLTDLFLALCRRKNGEDCLMVVRFLIQQLKLCPSDLSKDTIALCSLSHILALLLHEESSTKEAAAASGLISFALDVLSNFKYGHESKYEASATKTATSLLLIIDSLVQLKPKFISGMAVGAGKSSSDLCGAENTLANVSPITDNSTTVDGHEKESIDAFERIFGKSTGFLTVEESQKALSITCEFIKQHVSEILMRAVLQLSVRLTKTHTLANQFLESGGLAALLNLPKSCSFPGFDSLVSVIVRHLIEDPQTLQNAMELEMRQSLTGHAGRFSPRLFLTSMASLLTRDPAVFMRAAAAVCQIESSGGRTNIVLKKEKEKDKDKLRASGTDTGLVSTESIRMPDNKLQDIPGKCSRNHKRLPANISKVIDQLLEIVLSHPLPKKSDEVAMSSSPVRTDKHAVQEKGKSKVGETVGMEENLPERSAWLSKMTFVLKLLTDILLMYTHAAGVILKRDTETVQLQGCCGQLGASGHSALLHHILHHLLPLASEKSSGASDELNDKLSEKASCFLVVLCGRSTEGRRRLIIEILKTFSSFINEEEDSSKSFLIPDKMILTFVELINSILSRNSSSNVPGPGCSPDIVKAMIDGGTVRYLSCMLQVIDLDHPNAPKVVNLIVKCLENLTRAANTDQVLKLDGHTKKMSTLAPGAGGQSTAATDNVHHDQNGNYDDMNASRSADLSPNESSHSERSHDVRDVSIVQNTRANLENQTINPPANDELVFMHEEMDEGGVTPNTNEVELTYQVADQNIDDTGDEDDENVGEDIEDDEEDDDQDEEEDVAEEGAAMSLADTDVEDHDDNDNLMDDEFNREDDRFPDNPVIEVRWREGLTGLNHMRLLRAPADSNALIDIAEDYFEGFDSDDLYHLHRPFSIGHNRQSSSRTFEISRLDASAFQHPLLVRPPGSGDLFTSSWSTNGSSSRNLTSSIAGLGSSHLNIFGTTVPSQHASVAPIFDDHLDGDAHSHLINFSHGMNSGHVSGRRGLGDSRWTDDGQPQVGSHASAIAQAVEDQFLTHMHATMSVINPQTKEKSVDENSANQQLPTLPVNVQADEAIELTAEPTNNQFQVPRSTSVNQHLNFPFEGCSCPPSLSDETLSVQQTATVEDRHQGASETRKQTPDNLNVADNTQINLAIESIPRIARMATIPEVDSSFLPIMNSQLRIDTEILDNLHGTGVYNEGGIPISGVQESINNHAGSSPGSTEAHMNSVNTVQNQNIDLLLNRDELSVPQIIQVTEQTNQADRLDSNEAFGANAIDPTFLEALPEDLRAEVLASQQDTRPTQATQATQATNYGPPPTEEIDPEFLAALPPDIQAEVLAQQRAQQNLQLEQAEGLPVEMDNASIIATFPPELREEVLLTSPEAVLSRLPPALVAEAQMLRDRRNNRYHYRSTLFGGNHRHDGRRITVNRQAVMDRGVGVTIDRRILSANPSTSKSKEIEGLPLVDENALKALIRLLRLAQPLSKGLLQRLLLNLCAHGVTCSILVGLLIDMIRLEVEGSAQSICSASQRLYGCRWDVVYGQPQHIDGLPPLVSRRLLEILTYLAKNHVHFASTLFYFDPSTVGSASIVYSSIQWEKGKEKTLETNAPLDMRTSASGFVPLILLLKLLDRPLFLRSNAHLEQVMCLLQVVVSNAVSEIDCEPCFGQGVGFSKTQLASRTTDDISENLSSKQRPSLEKNQKSSDDVPSSSLKNTFNRHEIFLQLPKSDLCNLCRILAHEGLSEKVYSLTAEVVKKLASVATPHRNFFANELADLVHCLSSSAIAELSTMRNSNVLEHGSVSVAGASILRVLQVLSKLASIDSSKDGNVEEEQSILWNLNSVLDPLWHALSDCISATEIQIGQIASFLSSLHDVGEIGGPFAPTAPLPPAAQSLLPYIEAFFLLCEKLQSNQIIGQPDNNVTAQEVKESYGSSLSPTAPSTMTFAKVVEKHRRLLNVFIRQNPSLLEKSLSLMLKVPRLIDFDNKRAYFRSHIRQQHDQHFAAPLRISIRRAYILEDSYNQLRLRSSQDLKGRLTVQFQGEEGIDAGGLTREWYQLLSRVIFDKGALLFTTVGNNSTFQPNSNSVYQTEHLSYFKFVGRLVAKALFDGQLLDVYFTRSFYKHILGVKVTYHDIEAVDPDYYKNLKWMLENDVSDIPDLTFSKDADEEKHILYEKNQVTDYELIPGGRNIRVTEETKHEYVDLVAEHILTTAIRPQINSFLEGFNELVPKELISIFNDKELELLLSGLPEIDLDDLQANTEYTGYSAASTVIQWFWEVVKSFNKEDMARLLQFVTGTSKVPLEGFKALQGISGPQQFQIHKAYGAPERLPSAHTCFNQLDLPEYSSREQLEERLLLAIHEASEGFGFG</sequence>
<dbReference type="Pfam" id="PF14377">
    <property type="entry name" value="UBM"/>
    <property type="match status" value="3"/>
</dbReference>
<name>A0A8J5GPI7_ZINOF</name>
<feature type="compositionally biased region" description="Polar residues" evidence="8">
    <location>
        <begin position="2060"/>
        <end position="2071"/>
    </location>
</feature>
<dbReference type="CDD" id="cd14327">
    <property type="entry name" value="UBA_atUPL1_2_like"/>
    <property type="match status" value="1"/>
</dbReference>
<feature type="compositionally biased region" description="Acidic residues" evidence="8">
    <location>
        <begin position="2135"/>
        <end position="2168"/>
    </location>
</feature>
<evidence type="ECO:0000256" key="8">
    <source>
        <dbReference type="SAM" id="MobiDB-lite"/>
    </source>
</evidence>
<dbReference type="FunFam" id="3.90.1750.10:FF:000003">
    <property type="entry name" value="E3 ubiquitin-protein ligase UPL1"/>
    <property type="match status" value="1"/>
</dbReference>
<dbReference type="Pfam" id="PF22562">
    <property type="entry name" value="UBA_7"/>
    <property type="match status" value="1"/>
</dbReference>
<dbReference type="GO" id="GO:0000209">
    <property type="term" value="P:protein polyubiquitination"/>
    <property type="evidence" value="ECO:0007669"/>
    <property type="project" value="TreeGrafter"/>
</dbReference>
<feature type="compositionally biased region" description="Low complexity" evidence="8">
    <location>
        <begin position="2658"/>
        <end position="2673"/>
    </location>
</feature>
<comment type="similarity">
    <text evidence="6">Belongs to the UPL family. TOM1/PTR1 subfamily.</text>
</comment>
<gene>
    <name evidence="11" type="ORF">ZIOFF_028256</name>
</gene>
<evidence type="ECO:0000259" key="10">
    <source>
        <dbReference type="PROSITE" id="PS50237"/>
    </source>
</evidence>
<evidence type="ECO:0000256" key="6">
    <source>
        <dbReference type="ARBA" id="ARBA00034494"/>
    </source>
</evidence>
<dbReference type="PANTHER" id="PTHR11254">
    <property type="entry name" value="HECT DOMAIN UBIQUITIN-PROTEIN LIGASE"/>
    <property type="match status" value="1"/>
</dbReference>
<feature type="compositionally biased region" description="Basic and acidic residues" evidence="8">
    <location>
        <begin position="3054"/>
        <end position="3064"/>
    </location>
</feature>
<dbReference type="Proteomes" id="UP000734854">
    <property type="component" value="Unassembled WGS sequence"/>
</dbReference>
<reference evidence="11 12" key="1">
    <citation type="submission" date="2020-08" db="EMBL/GenBank/DDBJ databases">
        <title>Plant Genome Project.</title>
        <authorList>
            <person name="Zhang R.-G."/>
        </authorList>
    </citation>
    <scope>NUCLEOTIDE SEQUENCE [LARGE SCALE GENOMIC DNA]</scope>
    <source>
        <tissue evidence="11">Rhizome</tissue>
    </source>
</reference>
<comment type="pathway">
    <text evidence="2">Protein modification; protein ubiquitination.</text>
</comment>
<accession>A0A8J5GPI7</accession>
<dbReference type="InterPro" id="IPR010309">
    <property type="entry name" value="E3_Ub_ligase_DUF908"/>
</dbReference>
<keyword evidence="5 7" id="KW-0833">Ubl conjugation pathway</keyword>
<dbReference type="CDD" id="cd00078">
    <property type="entry name" value="HECTc"/>
    <property type="match status" value="1"/>
</dbReference>
<evidence type="ECO:0000256" key="1">
    <source>
        <dbReference type="ARBA" id="ARBA00000885"/>
    </source>
</evidence>
<dbReference type="SMART" id="SM00119">
    <property type="entry name" value="HECTc"/>
    <property type="match status" value="1"/>
</dbReference>
<dbReference type="InterPro" id="IPR050409">
    <property type="entry name" value="E3_ubiq-protein_ligase"/>
</dbReference>
<dbReference type="GO" id="GO:0061630">
    <property type="term" value="F:ubiquitin protein ligase activity"/>
    <property type="evidence" value="ECO:0007669"/>
    <property type="project" value="UniProtKB-EC"/>
</dbReference>
<evidence type="ECO:0000313" key="11">
    <source>
        <dbReference type="EMBL" id="KAG6510247.1"/>
    </source>
</evidence>
<evidence type="ECO:0000313" key="12">
    <source>
        <dbReference type="Proteomes" id="UP000734854"/>
    </source>
</evidence>
<feature type="region of interest" description="Disordered" evidence="8">
    <location>
        <begin position="2030"/>
        <end position="2082"/>
    </location>
</feature>
<dbReference type="Pfam" id="PF06012">
    <property type="entry name" value="DUF908"/>
    <property type="match status" value="2"/>
</dbReference>
<evidence type="ECO:0000256" key="5">
    <source>
        <dbReference type="ARBA" id="ARBA00022786"/>
    </source>
</evidence>
<keyword evidence="12" id="KW-1185">Reference proteome</keyword>
<dbReference type="FunFam" id="1.10.8.10:FF:000067">
    <property type="entry name" value="E3 ubiquitin-protein ligase UPL1"/>
    <property type="match status" value="1"/>
</dbReference>
<dbReference type="InterPro" id="IPR025527">
    <property type="entry name" value="HUWE1/Rev1_UBM"/>
</dbReference>
<dbReference type="InterPro" id="IPR015940">
    <property type="entry name" value="UBA"/>
</dbReference>
<organism evidence="11 12">
    <name type="scientific">Zingiber officinale</name>
    <name type="common">Ginger</name>
    <name type="synonym">Amomum zingiber</name>
    <dbReference type="NCBI Taxonomy" id="94328"/>
    <lineage>
        <taxon>Eukaryota</taxon>
        <taxon>Viridiplantae</taxon>
        <taxon>Streptophyta</taxon>
        <taxon>Embryophyta</taxon>
        <taxon>Tracheophyta</taxon>
        <taxon>Spermatophyta</taxon>
        <taxon>Magnoliopsida</taxon>
        <taxon>Liliopsida</taxon>
        <taxon>Zingiberales</taxon>
        <taxon>Zingiberaceae</taxon>
        <taxon>Zingiber</taxon>
    </lineage>
</organism>
<dbReference type="InterPro" id="IPR010314">
    <property type="entry name" value="E3_Ub_ligase_DUF913"/>
</dbReference>
<feature type="domain" description="UBA" evidence="9">
    <location>
        <begin position="1279"/>
        <end position="1320"/>
    </location>
</feature>
<evidence type="ECO:0000256" key="4">
    <source>
        <dbReference type="ARBA" id="ARBA00022679"/>
    </source>
</evidence>
<dbReference type="FunFam" id="3.30.2160.10:FF:000001">
    <property type="entry name" value="E3 ubiquitin-protein ligase NEDD4-like"/>
    <property type="match status" value="1"/>
</dbReference>
<feature type="active site" description="Glycyl thioester intermediate" evidence="7">
    <location>
        <position position="3693"/>
    </location>
</feature>
<dbReference type="PROSITE" id="PS50030">
    <property type="entry name" value="UBA"/>
    <property type="match status" value="1"/>
</dbReference>
<feature type="compositionally biased region" description="Acidic residues" evidence="8">
    <location>
        <begin position="2178"/>
        <end position="2196"/>
    </location>
</feature>
<dbReference type="EMBL" id="JACMSC010000008">
    <property type="protein sequence ID" value="KAG6510247.1"/>
    <property type="molecule type" value="Genomic_DNA"/>
</dbReference>
<dbReference type="InterPro" id="IPR000569">
    <property type="entry name" value="HECT_dom"/>
</dbReference>
<dbReference type="EC" id="2.3.2.26" evidence="3"/>
<feature type="region of interest" description="Disordered" evidence="8">
    <location>
        <begin position="3042"/>
        <end position="3070"/>
    </location>
</feature>
<feature type="domain" description="HECT" evidence="10">
    <location>
        <begin position="3385"/>
        <end position="3726"/>
    </location>
</feature>
<evidence type="ECO:0000256" key="2">
    <source>
        <dbReference type="ARBA" id="ARBA00004906"/>
    </source>
</evidence>
<evidence type="ECO:0000259" key="9">
    <source>
        <dbReference type="PROSITE" id="PS50030"/>
    </source>
</evidence>
<dbReference type="GO" id="GO:0005737">
    <property type="term" value="C:cytoplasm"/>
    <property type="evidence" value="ECO:0007669"/>
    <property type="project" value="TreeGrafter"/>
</dbReference>
<feature type="region of interest" description="Disordered" evidence="8">
    <location>
        <begin position="2133"/>
        <end position="2201"/>
    </location>
</feature>
<keyword evidence="4" id="KW-0808">Transferase</keyword>
<dbReference type="Pfam" id="PF06025">
    <property type="entry name" value="DUF913"/>
    <property type="match status" value="1"/>
</dbReference>
<dbReference type="UniPathway" id="UPA00143"/>
<proteinExistence type="inferred from homology"/>
<feature type="compositionally biased region" description="Basic and acidic residues" evidence="8">
    <location>
        <begin position="1783"/>
        <end position="1796"/>
    </location>
</feature>
<dbReference type="Pfam" id="PF00632">
    <property type="entry name" value="HECT"/>
    <property type="match status" value="1"/>
</dbReference>
<comment type="caution">
    <text evidence="11">The sequence shown here is derived from an EMBL/GenBank/DDBJ whole genome shotgun (WGS) entry which is preliminary data.</text>
</comment>
<dbReference type="PANTHER" id="PTHR11254:SF67">
    <property type="entry name" value="E3 UBIQUITIN-PROTEIN LIGASE HUWE1"/>
    <property type="match status" value="1"/>
</dbReference>
<dbReference type="PROSITE" id="PS50237">
    <property type="entry name" value="HECT"/>
    <property type="match status" value="1"/>
</dbReference>
<dbReference type="SMART" id="SM00165">
    <property type="entry name" value="UBA"/>
    <property type="match status" value="1"/>
</dbReference>